<dbReference type="EMBL" id="SRLO01000902">
    <property type="protein sequence ID" value="TNN44435.1"/>
    <property type="molecule type" value="Genomic_DNA"/>
</dbReference>
<comment type="caution">
    <text evidence="2">The sequence shown here is derived from an EMBL/GenBank/DDBJ whole genome shotgun (WGS) entry which is preliminary data.</text>
</comment>
<evidence type="ECO:0000313" key="2">
    <source>
        <dbReference type="EMBL" id="TNN44435.1"/>
    </source>
</evidence>
<evidence type="ECO:0000313" key="3">
    <source>
        <dbReference type="Proteomes" id="UP000314294"/>
    </source>
</evidence>
<sequence>MALANTPNSRVENGRSEVRTERQNSAGPQQRLTRVAVPGNAEAAGASFGPLLSRGFFEPQKNVRGRLGNLPSAQDEWLSTGSLSLALFLPSPSKPPSSTRRGEAENGDSLTSSSSSPESP</sequence>
<dbReference type="AlphaFoldDB" id="A0A4Z2FUB8"/>
<dbReference type="Proteomes" id="UP000314294">
    <property type="component" value="Unassembled WGS sequence"/>
</dbReference>
<keyword evidence="3" id="KW-1185">Reference proteome</keyword>
<feature type="compositionally biased region" description="Basic and acidic residues" evidence="1">
    <location>
        <begin position="12"/>
        <end position="22"/>
    </location>
</feature>
<proteinExistence type="predicted"/>
<feature type="region of interest" description="Disordered" evidence="1">
    <location>
        <begin position="89"/>
        <end position="120"/>
    </location>
</feature>
<feature type="compositionally biased region" description="Polar residues" evidence="1">
    <location>
        <begin position="1"/>
        <end position="11"/>
    </location>
</feature>
<evidence type="ECO:0000256" key="1">
    <source>
        <dbReference type="SAM" id="MobiDB-lite"/>
    </source>
</evidence>
<name>A0A4Z2FUB8_9TELE</name>
<organism evidence="2 3">
    <name type="scientific">Liparis tanakae</name>
    <name type="common">Tanaka's snailfish</name>
    <dbReference type="NCBI Taxonomy" id="230148"/>
    <lineage>
        <taxon>Eukaryota</taxon>
        <taxon>Metazoa</taxon>
        <taxon>Chordata</taxon>
        <taxon>Craniata</taxon>
        <taxon>Vertebrata</taxon>
        <taxon>Euteleostomi</taxon>
        <taxon>Actinopterygii</taxon>
        <taxon>Neopterygii</taxon>
        <taxon>Teleostei</taxon>
        <taxon>Neoteleostei</taxon>
        <taxon>Acanthomorphata</taxon>
        <taxon>Eupercaria</taxon>
        <taxon>Perciformes</taxon>
        <taxon>Cottioidei</taxon>
        <taxon>Cottales</taxon>
        <taxon>Liparidae</taxon>
        <taxon>Liparis</taxon>
    </lineage>
</organism>
<feature type="compositionally biased region" description="Low complexity" evidence="1">
    <location>
        <begin position="109"/>
        <end position="120"/>
    </location>
</feature>
<gene>
    <name evidence="2" type="ORF">EYF80_045359</name>
</gene>
<feature type="compositionally biased region" description="Polar residues" evidence="1">
    <location>
        <begin position="23"/>
        <end position="32"/>
    </location>
</feature>
<feature type="region of interest" description="Disordered" evidence="1">
    <location>
        <begin position="1"/>
        <end position="32"/>
    </location>
</feature>
<protein>
    <submittedName>
        <fullName evidence="2">Uncharacterized protein</fullName>
    </submittedName>
</protein>
<accession>A0A4Z2FUB8</accession>
<reference evidence="2 3" key="1">
    <citation type="submission" date="2019-03" db="EMBL/GenBank/DDBJ databases">
        <title>First draft genome of Liparis tanakae, snailfish: a comprehensive survey of snailfish specific genes.</title>
        <authorList>
            <person name="Kim W."/>
            <person name="Song I."/>
            <person name="Jeong J.-H."/>
            <person name="Kim D."/>
            <person name="Kim S."/>
            <person name="Ryu S."/>
            <person name="Song J.Y."/>
            <person name="Lee S.K."/>
        </authorList>
    </citation>
    <scope>NUCLEOTIDE SEQUENCE [LARGE SCALE GENOMIC DNA]</scope>
    <source>
        <tissue evidence="2">Muscle</tissue>
    </source>
</reference>